<reference evidence="2 3" key="1">
    <citation type="submission" date="2018-11" db="EMBL/GenBank/DDBJ databases">
        <title>Genome sequence of Saitozyma podzolica DSM 27192.</title>
        <authorList>
            <person name="Aliyu H."/>
            <person name="Gorte O."/>
            <person name="Ochsenreither K."/>
        </authorList>
    </citation>
    <scope>NUCLEOTIDE SEQUENCE [LARGE SCALE GENOMIC DNA]</scope>
    <source>
        <strain evidence="2 3">DSM 27192</strain>
    </source>
</reference>
<accession>A0A427XVP3</accession>
<dbReference type="InterPro" id="IPR036188">
    <property type="entry name" value="FAD/NAD-bd_sf"/>
</dbReference>
<dbReference type="GO" id="GO:0016491">
    <property type="term" value="F:oxidoreductase activity"/>
    <property type="evidence" value="ECO:0007669"/>
    <property type="project" value="TreeGrafter"/>
</dbReference>
<protein>
    <recommendedName>
        <fullName evidence="4">Amine oxidase domain-containing protein</fullName>
    </recommendedName>
</protein>
<dbReference type="AlphaFoldDB" id="A0A427XVP3"/>
<dbReference type="InterPro" id="IPR050464">
    <property type="entry name" value="Zeta_carotene_desat/Oxidored"/>
</dbReference>
<dbReference type="SUPFAM" id="SSF51905">
    <property type="entry name" value="FAD/NAD(P)-binding domain"/>
    <property type="match status" value="1"/>
</dbReference>
<sequence>MKLAPTLLSALAGLVVVSPVLAVPAEPHRRSGAIEELDCDVAILGGGAAGAYAAVRLRDMGNKVIVIEKKSHLGGHVDTYSPPGSPVALDYGVIAYLELPGVREFFGRFGIDLISASSPNYTEALVDFDTGAPITSGNTVNAGLNATATAIALGTYGQLAAEYANYTFPSLIQLPAAPAFPPDLALPFGEFVRKYNLQAAVPTISQFVNYVGDVLAEPTAYIMTLFGAVQLNATANGGLLIPTTYNNSVLYERIAEQLGPDVLLSSTLTGAKRNGTTVELTVSADNCTKNISAKKLLVTAPPLAKTLAPLGLDAYEESVFTQWRYQSAYVGVLANTGLPDNLEILNADPDSSPNVLNLPGSDGTNYVASFTYSEFPGLYRTSVIGGPSLASSGAKALVTDALAHVAGNASAHAQFVAFASHTPLEVRATAQGISSGFYQQAFGLNGHLNTFYTGAAWASDWTSVQWLYLEEVILPLIAQSLQS</sequence>
<feature type="chain" id="PRO_5019343648" description="Amine oxidase domain-containing protein" evidence="1">
    <location>
        <begin position="23"/>
        <end position="483"/>
    </location>
</feature>
<organism evidence="2 3">
    <name type="scientific">Saitozyma podzolica</name>
    <dbReference type="NCBI Taxonomy" id="1890683"/>
    <lineage>
        <taxon>Eukaryota</taxon>
        <taxon>Fungi</taxon>
        <taxon>Dikarya</taxon>
        <taxon>Basidiomycota</taxon>
        <taxon>Agaricomycotina</taxon>
        <taxon>Tremellomycetes</taxon>
        <taxon>Tremellales</taxon>
        <taxon>Trimorphomycetaceae</taxon>
        <taxon>Saitozyma</taxon>
    </lineage>
</organism>
<feature type="signal peptide" evidence="1">
    <location>
        <begin position="1"/>
        <end position="22"/>
    </location>
</feature>
<dbReference type="Gene3D" id="1.10.405.20">
    <property type="match status" value="1"/>
</dbReference>
<comment type="caution">
    <text evidence="2">The sequence shown here is derived from an EMBL/GenBank/DDBJ whole genome shotgun (WGS) entry which is preliminary data.</text>
</comment>
<dbReference type="EMBL" id="RSCD01000026">
    <property type="protein sequence ID" value="RSH82801.1"/>
    <property type="molecule type" value="Genomic_DNA"/>
</dbReference>
<evidence type="ECO:0000256" key="1">
    <source>
        <dbReference type="SAM" id="SignalP"/>
    </source>
</evidence>
<dbReference type="PANTHER" id="PTHR42923">
    <property type="entry name" value="PROTOPORPHYRINOGEN OXIDASE"/>
    <property type="match status" value="1"/>
</dbReference>
<evidence type="ECO:0000313" key="3">
    <source>
        <dbReference type="Proteomes" id="UP000279259"/>
    </source>
</evidence>
<dbReference type="Gene3D" id="3.30.70.1990">
    <property type="match status" value="1"/>
</dbReference>
<keyword evidence="1" id="KW-0732">Signal</keyword>
<evidence type="ECO:0008006" key="4">
    <source>
        <dbReference type="Google" id="ProtNLM"/>
    </source>
</evidence>
<dbReference type="Pfam" id="PF13450">
    <property type="entry name" value="NAD_binding_8"/>
    <property type="match status" value="1"/>
</dbReference>
<dbReference type="OrthoDB" id="68575at2759"/>
<dbReference type="PANTHER" id="PTHR42923:SF26">
    <property type="entry name" value="FMN REDUCTASE LOT6, PUTATIVE (AFU_ORTHOLOGUE AFUA_7G06600)-RELATED"/>
    <property type="match status" value="1"/>
</dbReference>
<evidence type="ECO:0000313" key="2">
    <source>
        <dbReference type="EMBL" id="RSH82801.1"/>
    </source>
</evidence>
<gene>
    <name evidence="2" type="ORF">EHS25_005791</name>
</gene>
<dbReference type="Gene3D" id="3.50.50.60">
    <property type="entry name" value="FAD/NAD(P)-binding domain"/>
    <property type="match status" value="1"/>
</dbReference>
<proteinExistence type="predicted"/>
<keyword evidence="3" id="KW-1185">Reference proteome</keyword>
<dbReference type="STRING" id="1890683.A0A427XVP3"/>
<name>A0A427XVP3_9TREE</name>
<dbReference type="Proteomes" id="UP000279259">
    <property type="component" value="Unassembled WGS sequence"/>
</dbReference>